<accession>A0A151B1P9</accession>
<organism evidence="6 7">
    <name type="scientific">Moorella mulderi DSM 14980</name>
    <dbReference type="NCBI Taxonomy" id="1122241"/>
    <lineage>
        <taxon>Bacteria</taxon>
        <taxon>Bacillati</taxon>
        <taxon>Bacillota</taxon>
        <taxon>Clostridia</taxon>
        <taxon>Neomoorellales</taxon>
        <taxon>Neomoorellaceae</taxon>
        <taxon>Neomoorella</taxon>
    </lineage>
</organism>
<keyword evidence="7" id="KW-1185">Reference proteome</keyword>
<dbReference type="Proteomes" id="UP000075670">
    <property type="component" value="Unassembled WGS sequence"/>
</dbReference>
<evidence type="ECO:0000313" key="7">
    <source>
        <dbReference type="Proteomes" id="UP000075670"/>
    </source>
</evidence>
<evidence type="ECO:0000259" key="5">
    <source>
        <dbReference type="PROSITE" id="PS50949"/>
    </source>
</evidence>
<dbReference type="AlphaFoldDB" id="A0A151B1P9"/>
<reference evidence="6 7" key="1">
    <citation type="submission" date="2016-02" db="EMBL/GenBank/DDBJ databases">
        <title>Genome sequence of Moorella mulderi DSM 14980.</title>
        <authorList>
            <person name="Poehlein A."/>
            <person name="Daniel R."/>
        </authorList>
    </citation>
    <scope>NUCLEOTIDE SEQUENCE [LARGE SCALE GENOMIC DNA]</scope>
    <source>
        <strain evidence="6 7">DSM 14980</strain>
    </source>
</reference>
<evidence type="ECO:0000313" key="6">
    <source>
        <dbReference type="EMBL" id="KYH33844.1"/>
    </source>
</evidence>
<dbReference type="SMART" id="SM00345">
    <property type="entry name" value="HTH_GNTR"/>
    <property type="match status" value="1"/>
</dbReference>
<dbReference type="SMART" id="SM00895">
    <property type="entry name" value="FCD"/>
    <property type="match status" value="1"/>
</dbReference>
<evidence type="ECO:0000256" key="2">
    <source>
        <dbReference type="ARBA" id="ARBA00023125"/>
    </source>
</evidence>
<dbReference type="InterPro" id="IPR000524">
    <property type="entry name" value="Tscrpt_reg_HTH_GntR"/>
</dbReference>
<dbReference type="PRINTS" id="PR00035">
    <property type="entry name" value="HTHGNTR"/>
</dbReference>
<dbReference type="PRINTS" id="PR00033">
    <property type="entry name" value="HTHASNC"/>
</dbReference>
<dbReference type="GO" id="GO:0043565">
    <property type="term" value="F:sequence-specific DNA binding"/>
    <property type="evidence" value="ECO:0007669"/>
    <property type="project" value="InterPro"/>
</dbReference>
<dbReference type="Gene3D" id="1.10.10.10">
    <property type="entry name" value="Winged helix-like DNA-binding domain superfamily/Winged helix DNA-binding domain"/>
    <property type="match status" value="1"/>
</dbReference>
<dbReference type="InterPro" id="IPR036390">
    <property type="entry name" value="WH_DNA-bd_sf"/>
</dbReference>
<dbReference type="PATRIC" id="fig|1122241.3.peg.595"/>
<dbReference type="GO" id="GO:0003700">
    <property type="term" value="F:DNA-binding transcription factor activity"/>
    <property type="evidence" value="ECO:0007669"/>
    <property type="project" value="InterPro"/>
</dbReference>
<evidence type="ECO:0000256" key="1">
    <source>
        <dbReference type="ARBA" id="ARBA00023015"/>
    </source>
</evidence>
<dbReference type="InterPro" id="IPR000485">
    <property type="entry name" value="AsnC-type_HTH_dom"/>
</dbReference>
<dbReference type="PANTHER" id="PTHR43537">
    <property type="entry name" value="TRANSCRIPTIONAL REGULATOR, GNTR FAMILY"/>
    <property type="match status" value="1"/>
</dbReference>
<dbReference type="Gene3D" id="1.20.120.530">
    <property type="entry name" value="GntR ligand-binding domain-like"/>
    <property type="match status" value="1"/>
</dbReference>
<comment type="caution">
    <text evidence="6">The sequence shown here is derived from an EMBL/GenBank/DDBJ whole genome shotgun (WGS) entry which is preliminary data.</text>
</comment>
<dbReference type="InterPro" id="IPR008920">
    <property type="entry name" value="TF_FadR/GntR_C"/>
</dbReference>
<feature type="coiled-coil region" evidence="4">
    <location>
        <begin position="161"/>
        <end position="232"/>
    </location>
</feature>
<protein>
    <submittedName>
        <fullName evidence="6">HTH-type transcriptional regulator McbR</fullName>
    </submittedName>
</protein>
<dbReference type="SUPFAM" id="SSF46785">
    <property type="entry name" value="Winged helix' DNA-binding domain"/>
    <property type="match status" value="1"/>
</dbReference>
<evidence type="ECO:0000256" key="4">
    <source>
        <dbReference type="SAM" id="Coils"/>
    </source>
</evidence>
<proteinExistence type="predicted"/>
<keyword evidence="2" id="KW-0238">DNA-binding</keyword>
<dbReference type="Pfam" id="PF00392">
    <property type="entry name" value="GntR"/>
    <property type="match status" value="1"/>
</dbReference>
<evidence type="ECO:0000256" key="3">
    <source>
        <dbReference type="ARBA" id="ARBA00023163"/>
    </source>
</evidence>
<dbReference type="PROSITE" id="PS50949">
    <property type="entry name" value="HTH_GNTR"/>
    <property type="match status" value="1"/>
</dbReference>
<name>A0A151B1P9_9FIRM</name>
<dbReference type="EMBL" id="LTBC01000001">
    <property type="protein sequence ID" value="KYH33844.1"/>
    <property type="molecule type" value="Genomic_DNA"/>
</dbReference>
<dbReference type="InterPro" id="IPR036388">
    <property type="entry name" value="WH-like_DNA-bd_sf"/>
</dbReference>
<dbReference type="SUPFAM" id="SSF48008">
    <property type="entry name" value="GntR ligand-binding domain-like"/>
    <property type="match status" value="1"/>
</dbReference>
<sequence>MVNGNGKGGTMKNLLSGKLENYKPLREIVFEALREAIINGQLKAGERLMEVQLAEEMGVSRTPVREAIRKLELEGFVVMIPRKGAYVADLSTKDIADVFEIRSALESLAAALACERITEEELDELERLLIKVADCVAADDLETLIEVDTQFHDVLYRASRNDRLVQIINNLREQIQRFRTTSLGTPGRMRETLEEHKQLVEAITARNVELAQRLAQEHIENAENRMMEAIREEMRSSSGKKA</sequence>
<keyword evidence="4" id="KW-0175">Coiled coil</keyword>
<dbReference type="PANTHER" id="PTHR43537:SF24">
    <property type="entry name" value="GLUCONATE OPERON TRANSCRIPTIONAL REPRESSOR"/>
    <property type="match status" value="1"/>
</dbReference>
<feature type="domain" description="HTH gntR-type" evidence="5">
    <location>
        <begin position="23"/>
        <end position="90"/>
    </location>
</feature>
<keyword evidence="1" id="KW-0805">Transcription regulation</keyword>
<keyword evidence="3" id="KW-0804">Transcription</keyword>
<gene>
    <name evidence="6" type="primary">mcbR_1</name>
    <name evidence="6" type="ORF">MOMUL_05600</name>
</gene>
<dbReference type="Pfam" id="PF07729">
    <property type="entry name" value="FCD"/>
    <property type="match status" value="1"/>
</dbReference>
<dbReference type="CDD" id="cd07377">
    <property type="entry name" value="WHTH_GntR"/>
    <property type="match status" value="1"/>
</dbReference>
<dbReference type="InterPro" id="IPR011711">
    <property type="entry name" value="GntR_C"/>
</dbReference>